<dbReference type="PROSITE" id="PS50828">
    <property type="entry name" value="SMR"/>
    <property type="match status" value="1"/>
</dbReference>
<accession>A0ABR6VSV6</accession>
<protein>
    <submittedName>
        <fullName evidence="2">Smr/MutS family protein</fullName>
    </submittedName>
</protein>
<gene>
    <name evidence="2" type="ORF">H7U12_11130</name>
</gene>
<dbReference type="InterPro" id="IPR002625">
    <property type="entry name" value="Smr_dom"/>
</dbReference>
<dbReference type="RefSeq" id="WP_186637703.1">
    <property type="nucleotide sequence ID" value="NZ_JACOAF010000026.1"/>
</dbReference>
<keyword evidence="3" id="KW-1185">Reference proteome</keyword>
<dbReference type="InterPro" id="IPR036063">
    <property type="entry name" value="Smr_dom_sf"/>
</dbReference>
<dbReference type="EMBL" id="JACOAF010000026">
    <property type="protein sequence ID" value="MBC3540236.1"/>
    <property type="molecule type" value="Genomic_DNA"/>
</dbReference>
<dbReference type="Gene3D" id="3.30.1370.110">
    <property type="match status" value="1"/>
</dbReference>
<evidence type="ECO:0000259" key="1">
    <source>
        <dbReference type="PROSITE" id="PS50828"/>
    </source>
</evidence>
<comment type="caution">
    <text evidence="2">The sequence shown here is derived from an EMBL/GenBank/DDBJ whole genome shotgun (WGS) entry which is preliminary data.</text>
</comment>
<sequence>MSNSEILRHQLGVFQDNLDRAVAANMHEIIFIHGTGNGVLKKEIQKVLSRNPHIKFYEDARKEKFGYGATKVQLK</sequence>
<feature type="domain" description="Smr" evidence="1">
    <location>
        <begin position="1"/>
        <end position="75"/>
    </location>
</feature>
<name>A0ABR6VSV6_9BACT</name>
<evidence type="ECO:0000313" key="3">
    <source>
        <dbReference type="Proteomes" id="UP000659698"/>
    </source>
</evidence>
<reference evidence="2 3" key="1">
    <citation type="journal article" date="2019" name="Int. J. Syst. Evol. Microbiol.">
        <title>Rufibacter sediminis sp. nov., isolated from freshwater lake sediment.</title>
        <authorList>
            <person name="Qu J.H."/>
            <person name="Zhang L.J."/>
            <person name="Fu Y.H."/>
            <person name="Li H.F."/>
        </authorList>
    </citation>
    <scope>NUCLEOTIDE SEQUENCE [LARGE SCALE GENOMIC DNA]</scope>
    <source>
        <strain evidence="2 3">H-1</strain>
    </source>
</reference>
<proteinExistence type="predicted"/>
<dbReference type="Pfam" id="PF01713">
    <property type="entry name" value="Smr"/>
    <property type="match status" value="1"/>
</dbReference>
<evidence type="ECO:0000313" key="2">
    <source>
        <dbReference type="EMBL" id="MBC3540236.1"/>
    </source>
</evidence>
<dbReference type="Proteomes" id="UP000659698">
    <property type="component" value="Unassembled WGS sequence"/>
</dbReference>
<organism evidence="2 3">
    <name type="scientific">Rufibacter sediminis</name>
    <dbReference type="NCBI Taxonomy" id="2762756"/>
    <lineage>
        <taxon>Bacteria</taxon>
        <taxon>Pseudomonadati</taxon>
        <taxon>Bacteroidota</taxon>
        <taxon>Cytophagia</taxon>
        <taxon>Cytophagales</taxon>
        <taxon>Hymenobacteraceae</taxon>
        <taxon>Rufibacter</taxon>
    </lineage>
</organism>